<dbReference type="Pfam" id="PF01032">
    <property type="entry name" value="FecCD"/>
    <property type="match status" value="1"/>
</dbReference>
<feature type="transmembrane region" description="Helical" evidence="8">
    <location>
        <begin position="189"/>
        <end position="211"/>
    </location>
</feature>
<evidence type="ECO:0000256" key="3">
    <source>
        <dbReference type="ARBA" id="ARBA00022448"/>
    </source>
</evidence>
<dbReference type="InterPro" id="IPR037294">
    <property type="entry name" value="ABC_BtuC-like"/>
</dbReference>
<organism evidence="10 11">
    <name type="scientific">Rhizocola hellebori</name>
    <dbReference type="NCBI Taxonomy" id="1392758"/>
    <lineage>
        <taxon>Bacteria</taxon>
        <taxon>Bacillati</taxon>
        <taxon>Actinomycetota</taxon>
        <taxon>Actinomycetes</taxon>
        <taxon>Micromonosporales</taxon>
        <taxon>Micromonosporaceae</taxon>
        <taxon>Rhizocola</taxon>
    </lineage>
</organism>
<feature type="transmembrane region" description="Helical" evidence="8">
    <location>
        <begin position="88"/>
        <end position="108"/>
    </location>
</feature>
<dbReference type="PANTHER" id="PTHR30472">
    <property type="entry name" value="FERRIC ENTEROBACTIN TRANSPORT SYSTEM PERMEASE PROTEIN"/>
    <property type="match status" value="1"/>
</dbReference>
<evidence type="ECO:0000256" key="2">
    <source>
        <dbReference type="ARBA" id="ARBA00007935"/>
    </source>
</evidence>
<dbReference type="EMBL" id="BONY01000001">
    <property type="protein sequence ID" value="GIH02060.1"/>
    <property type="molecule type" value="Genomic_DNA"/>
</dbReference>
<keyword evidence="7 8" id="KW-0472">Membrane</keyword>
<dbReference type="Proteomes" id="UP000612899">
    <property type="component" value="Unassembled WGS sequence"/>
</dbReference>
<proteinExistence type="inferred from homology"/>
<reference evidence="10" key="1">
    <citation type="submission" date="2021-01" db="EMBL/GenBank/DDBJ databases">
        <title>Whole genome shotgun sequence of Rhizocola hellebori NBRC 109834.</title>
        <authorList>
            <person name="Komaki H."/>
            <person name="Tamura T."/>
        </authorList>
    </citation>
    <scope>NUCLEOTIDE SEQUENCE</scope>
    <source>
        <strain evidence="10">NBRC 109834</strain>
    </source>
</reference>
<evidence type="ECO:0000256" key="9">
    <source>
        <dbReference type="SAM" id="SignalP"/>
    </source>
</evidence>
<comment type="similarity">
    <text evidence="2">Belongs to the binding-protein-dependent transport system permease family. FecCD subfamily.</text>
</comment>
<gene>
    <name evidence="10" type="ORF">Rhe02_01270</name>
</gene>
<feature type="transmembrane region" description="Helical" evidence="8">
    <location>
        <begin position="274"/>
        <end position="293"/>
    </location>
</feature>
<dbReference type="RefSeq" id="WP_239123133.1">
    <property type="nucleotide sequence ID" value="NZ_BONY01000001.1"/>
</dbReference>
<comment type="subcellular location">
    <subcellularLocation>
        <location evidence="1">Cell membrane</location>
        <topology evidence="1">Multi-pass membrane protein</topology>
    </subcellularLocation>
</comment>
<evidence type="ECO:0000256" key="5">
    <source>
        <dbReference type="ARBA" id="ARBA00022692"/>
    </source>
</evidence>
<dbReference type="SUPFAM" id="SSF81345">
    <property type="entry name" value="ABC transporter involved in vitamin B12 uptake, BtuC"/>
    <property type="match status" value="1"/>
</dbReference>
<feature type="chain" id="PRO_5035246360" evidence="9">
    <location>
        <begin position="20"/>
        <end position="324"/>
    </location>
</feature>
<accession>A0A8J3Q2B1</accession>
<sequence>MKRSAVVILGVLLLGAAVAASLAVGSRDIPLNDVVSALLRPSDGEHTVIVRELRLPRTLVGLQVGVALAVAGVIMQTLTRNPIAEPRILGIAAGASFGVVVAIAVFGLSTLAGWIWFGLGGAALAGVAVFSIAARTREGSAPVNLALTGAAIDAGLGALIYGVLSIDAATFDQFRFWVVGSLAGRTPQMALQVLPFLALGLVFAAMAARGLDALALGDDMARGLGHSVARWRAIAAAAAILLTGAAVAVAGPIAFVGLAVPHAARALVGTNHRWTLPVSALLGAILVLGADVLGRVLFPPGEVPAGVITALAGAPVLLWVVLRK</sequence>
<dbReference type="GO" id="GO:0005886">
    <property type="term" value="C:plasma membrane"/>
    <property type="evidence" value="ECO:0007669"/>
    <property type="project" value="UniProtKB-SubCell"/>
</dbReference>
<name>A0A8J3Q2B1_9ACTN</name>
<dbReference type="GO" id="GO:0033214">
    <property type="term" value="P:siderophore-iron import into cell"/>
    <property type="evidence" value="ECO:0007669"/>
    <property type="project" value="TreeGrafter"/>
</dbReference>
<dbReference type="CDD" id="cd06550">
    <property type="entry name" value="TM_ABC_iron-siderophores_like"/>
    <property type="match status" value="1"/>
</dbReference>
<keyword evidence="6 8" id="KW-1133">Transmembrane helix</keyword>
<feature type="transmembrane region" description="Helical" evidence="8">
    <location>
        <begin position="145"/>
        <end position="169"/>
    </location>
</feature>
<keyword evidence="11" id="KW-1185">Reference proteome</keyword>
<dbReference type="FunFam" id="1.10.3470.10:FF:000001">
    <property type="entry name" value="Vitamin B12 ABC transporter permease BtuC"/>
    <property type="match status" value="1"/>
</dbReference>
<dbReference type="GO" id="GO:0022857">
    <property type="term" value="F:transmembrane transporter activity"/>
    <property type="evidence" value="ECO:0007669"/>
    <property type="project" value="InterPro"/>
</dbReference>
<evidence type="ECO:0000256" key="8">
    <source>
        <dbReference type="SAM" id="Phobius"/>
    </source>
</evidence>
<evidence type="ECO:0000256" key="7">
    <source>
        <dbReference type="ARBA" id="ARBA00023136"/>
    </source>
</evidence>
<keyword evidence="4" id="KW-1003">Cell membrane</keyword>
<dbReference type="InterPro" id="IPR000522">
    <property type="entry name" value="ABC_transptr_permease_BtuC"/>
</dbReference>
<feature type="transmembrane region" description="Helical" evidence="8">
    <location>
        <begin position="305"/>
        <end position="322"/>
    </location>
</feature>
<evidence type="ECO:0000256" key="4">
    <source>
        <dbReference type="ARBA" id="ARBA00022475"/>
    </source>
</evidence>
<keyword evidence="5 8" id="KW-0812">Transmembrane</keyword>
<feature type="transmembrane region" description="Helical" evidence="8">
    <location>
        <begin position="114"/>
        <end position="133"/>
    </location>
</feature>
<feature type="transmembrane region" description="Helical" evidence="8">
    <location>
        <begin position="231"/>
        <end position="254"/>
    </location>
</feature>
<evidence type="ECO:0000313" key="11">
    <source>
        <dbReference type="Proteomes" id="UP000612899"/>
    </source>
</evidence>
<comment type="caution">
    <text evidence="10">The sequence shown here is derived from an EMBL/GenBank/DDBJ whole genome shotgun (WGS) entry which is preliminary data.</text>
</comment>
<evidence type="ECO:0000256" key="1">
    <source>
        <dbReference type="ARBA" id="ARBA00004651"/>
    </source>
</evidence>
<feature type="signal peptide" evidence="9">
    <location>
        <begin position="1"/>
        <end position="19"/>
    </location>
</feature>
<protein>
    <submittedName>
        <fullName evidence="10">Iron ABC transporter permease</fullName>
    </submittedName>
</protein>
<keyword evidence="9" id="KW-0732">Signal</keyword>
<dbReference type="PANTHER" id="PTHR30472:SF1">
    <property type="entry name" value="FE(3+) DICITRATE TRANSPORT SYSTEM PERMEASE PROTEIN FECC-RELATED"/>
    <property type="match status" value="1"/>
</dbReference>
<dbReference type="AlphaFoldDB" id="A0A8J3Q2B1"/>
<evidence type="ECO:0000313" key="10">
    <source>
        <dbReference type="EMBL" id="GIH02060.1"/>
    </source>
</evidence>
<dbReference type="Gene3D" id="1.10.3470.10">
    <property type="entry name" value="ABC transporter involved in vitamin B12 uptake, BtuC"/>
    <property type="match status" value="1"/>
</dbReference>
<feature type="transmembrane region" description="Helical" evidence="8">
    <location>
        <begin position="58"/>
        <end position="76"/>
    </location>
</feature>
<evidence type="ECO:0000256" key="6">
    <source>
        <dbReference type="ARBA" id="ARBA00022989"/>
    </source>
</evidence>
<keyword evidence="3" id="KW-0813">Transport</keyword>